<gene>
    <name evidence="2" type="ORF">NPIL_529551</name>
</gene>
<protein>
    <submittedName>
        <fullName evidence="2">Uncharacterized protein</fullName>
    </submittedName>
</protein>
<evidence type="ECO:0000256" key="1">
    <source>
        <dbReference type="SAM" id="MobiDB-lite"/>
    </source>
</evidence>
<keyword evidence="3" id="KW-1185">Reference proteome</keyword>
<feature type="compositionally biased region" description="Polar residues" evidence="1">
    <location>
        <begin position="1"/>
        <end position="10"/>
    </location>
</feature>
<evidence type="ECO:0000313" key="3">
    <source>
        <dbReference type="Proteomes" id="UP000887013"/>
    </source>
</evidence>
<sequence length="82" mass="9168">MSKTLFTFQSPPNVIPQPANPPNTAHANDHLKNSDLFGTSQIGKLEINSNLSSILQPKFLFSALFPHSSPNEASRQKWLFEF</sequence>
<accession>A0A8X6MKR2</accession>
<name>A0A8X6MKR2_NEPPI</name>
<dbReference type="AlphaFoldDB" id="A0A8X6MKR2"/>
<dbReference type="Proteomes" id="UP000887013">
    <property type="component" value="Unassembled WGS sequence"/>
</dbReference>
<organism evidence="2 3">
    <name type="scientific">Nephila pilipes</name>
    <name type="common">Giant wood spider</name>
    <name type="synonym">Nephila maculata</name>
    <dbReference type="NCBI Taxonomy" id="299642"/>
    <lineage>
        <taxon>Eukaryota</taxon>
        <taxon>Metazoa</taxon>
        <taxon>Ecdysozoa</taxon>
        <taxon>Arthropoda</taxon>
        <taxon>Chelicerata</taxon>
        <taxon>Arachnida</taxon>
        <taxon>Araneae</taxon>
        <taxon>Araneomorphae</taxon>
        <taxon>Entelegynae</taxon>
        <taxon>Araneoidea</taxon>
        <taxon>Nephilidae</taxon>
        <taxon>Nephila</taxon>
    </lineage>
</organism>
<evidence type="ECO:0000313" key="2">
    <source>
        <dbReference type="EMBL" id="GFS62010.1"/>
    </source>
</evidence>
<feature type="region of interest" description="Disordered" evidence="1">
    <location>
        <begin position="1"/>
        <end position="29"/>
    </location>
</feature>
<proteinExistence type="predicted"/>
<reference evidence="2" key="1">
    <citation type="submission" date="2020-08" db="EMBL/GenBank/DDBJ databases">
        <title>Multicomponent nature underlies the extraordinary mechanical properties of spider dragline silk.</title>
        <authorList>
            <person name="Kono N."/>
            <person name="Nakamura H."/>
            <person name="Mori M."/>
            <person name="Yoshida Y."/>
            <person name="Ohtoshi R."/>
            <person name="Malay A.D."/>
            <person name="Moran D.A.P."/>
            <person name="Tomita M."/>
            <person name="Numata K."/>
            <person name="Arakawa K."/>
        </authorList>
    </citation>
    <scope>NUCLEOTIDE SEQUENCE</scope>
</reference>
<comment type="caution">
    <text evidence="2">The sequence shown here is derived from an EMBL/GenBank/DDBJ whole genome shotgun (WGS) entry which is preliminary data.</text>
</comment>
<dbReference type="EMBL" id="BMAW01093758">
    <property type="protein sequence ID" value="GFS62010.1"/>
    <property type="molecule type" value="Genomic_DNA"/>
</dbReference>